<comment type="caution">
    <text evidence="1">The sequence shown here is derived from an EMBL/GenBank/DDBJ whole genome shotgun (WGS) entry which is preliminary data.</text>
</comment>
<evidence type="ECO:0000313" key="2">
    <source>
        <dbReference type="Proteomes" id="UP000664795"/>
    </source>
</evidence>
<organism evidence="1 2">
    <name type="scientific">Fibrella aquatilis</name>
    <dbReference type="NCBI Taxonomy" id="2817059"/>
    <lineage>
        <taxon>Bacteria</taxon>
        <taxon>Pseudomonadati</taxon>
        <taxon>Bacteroidota</taxon>
        <taxon>Cytophagia</taxon>
        <taxon>Cytophagales</taxon>
        <taxon>Spirosomataceae</taxon>
        <taxon>Fibrella</taxon>
    </lineage>
</organism>
<protein>
    <submittedName>
        <fullName evidence="1">GxxExxY protein</fullName>
    </submittedName>
</protein>
<keyword evidence="2" id="KW-1185">Reference proteome</keyword>
<gene>
    <name evidence="1" type="ORF">J2I48_00885</name>
</gene>
<evidence type="ECO:0000313" key="1">
    <source>
        <dbReference type="EMBL" id="MBO0929525.1"/>
    </source>
</evidence>
<proteinExistence type="predicted"/>
<dbReference type="AlphaFoldDB" id="A0A939G1U7"/>
<dbReference type="RefSeq" id="WP_207333492.1">
    <property type="nucleotide sequence ID" value="NZ_JAFMYU010000001.1"/>
</dbReference>
<reference evidence="1 2" key="1">
    <citation type="submission" date="2021-03" db="EMBL/GenBank/DDBJ databases">
        <title>Fibrella sp. HMF5036 genome sequencing and assembly.</title>
        <authorList>
            <person name="Kang H."/>
            <person name="Kim H."/>
            <person name="Bae S."/>
            <person name="Joh K."/>
        </authorList>
    </citation>
    <scope>NUCLEOTIDE SEQUENCE [LARGE SCALE GENOMIC DNA]</scope>
    <source>
        <strain evidence="1 2">HMF5036</strain>
    </source>
</reference>
<dbReference type="InterPro" id="IPR026350">
    <property type="entry name" value="GxxExxY"/>
</dbReference>
<dbReference type="NCBIfam" id="TIGR04256">
    <property type="entry name" value="GxxExxY"/>
    <property type="match status" value="1"/>
</dbReference>
<accession>A0A939G1U7</accession>
<sequence length="78" mass="8846">MTTTSDVYDHIYLDVGYRIDLFVNHDLVVELKSVVSLQPVHLAQTLTYLRLADCRHGLILNFNVALLRDGIKSVVNGY</sequence>
<name>A0A939G1U7_9BACT</name>
<dbReference type="Pfam" id="PF13366">
    <property type="entry name" value="PDDEXK_3"/>
    <property type="match status" value="1"/>
</dbReference>
<dbReference type="EMBL" id="JAFMYU010000001">
    <property type="protein sequence ID" value="MBO0929525.1"/>
    <property type="molecule type" value="Genomic_DNA"/>
</dbReference>
<dbReference type="Proteomes" id="UP000664795">
    <property type="component" value="Unassembled WGS sequence"/>
</dbReference>